<keyword evidence="1" id="KW-1133">Transmembrane helix</keyword>
<evidence type="ECO:0000313" key="2">
    <source>
        <dbReference type="EMBL" id="MFC0525916.1"/>
    </source>
</evidence>
<keyword evidence="1" id="KW-0812">Transmembrane</keyword>
<accession>A0ABV6LU29</accession>
<organism evidence="2 3">
    <name type="scientific">Pontibacillus salicampi</name>
    <dbReference type="NCBI Taxonomy" id="1449801"/>
    <lineage>
        <taxon>Bacteria</taxon>
        <taxon>Bacillati</taxon>
        <taxon>Bacillota</taxon>
        <taxon>Bacilli</taxon>
        <taxon>Bacillales</taxon>
        <taxon>Bacillaceae</taxon>
        <taxon>Pontibacillus</taxon>
    </lineage>
</organism>
<name>A0ABV6LU29_9BACI</name>
<reference evidence="2 3" key="1">
    <citation type="submission" date="2024-09" db="EMBL/GenBank/DDBJ databases">
        <authorList>
            <person name="Sun Q."/>
            <person name="Mori K."/>
        </authorList>
    </citation>
    <scope>NUCLEOTIDE SEQUENCE [LARGE SCALE GENOMIC DNA]</scope>
    <source>
        <strain evidence="2 3">NCAIM B.02529</strain>
    </source>
</reference>
<sequence length="88" mass="9126">MVSIAVIIGITILISFLLIAGAPMKPMRFVANGAIKVVIGVLFLFFFNVFGASLGLHIPINAYTAIVSGILGIPGLAALVAIQLFVVS</sequence>
<comment type="caution">
    <text evidence="2">The sequence shown here is derived from an EMBL/GenBank/DDBJ whole genome shotgun (WGS) entry which is preliminary data.</text>
</comment>
<protein>
    <submittedName>
        <fullName evidence="2">Pro-sigmaK processing inhibitor BofA family protein</fullName>
    </submittedName>
</protein>
<keyword evidence="3" id="KW-1185">Reference proteome</keyword>
<keyword evidence="1" id="KW-0472">Membrane</keyword>
<evidence type="ECO:0000313" key="3">
    <source>
        <dbReference type="Proteomes" id="UP001589836"/>
    </source>
</evidence>
<dbReference type="EMBL" id="JBHLTP010000024">
    <property type="protein sequence ID" value="MFC0525916.1"/>
    <property type="molecule type" value="Genomic_DNA"/>
</dbReference>
<dbReference type="NCBIfam" id="TIGR02862">
    <property type="entry name" value="spore_BofA"/>
    <property type="match status" value="1"/>
</dbReference>
<feature type="transmembrane region" description="Helical" evidence="1">
    <location>
        <begin position="6"/>
        <end position="22"/>
    </location>
</feature>
<dbReference type="Pfam" id="PF07441">
    <property type="entry name" value="BofA"/>
    <property type="match status" value="1"/>
</dbReference>
<evidence type="ECO:0000256" key="1">
    <source>
        <dbReference type="SAM" id="Phobius"/>
    </source>
</evidence>
<feature type="transmembrane region" description="Helical" evidence="1">
    <location>
        <begin position="62"/>
        <end position="87"/>
    </location>
</feature>
<dbReference type="Proteomes" id="UP001589836">
    <property type="component" value="Unassembled WGS sequence"/>
</dbReference>
<dbReference type="RefSeq" id="WP_377351749.1">
    <property type="nucleotide sequence ID" value="NZ_JBHLTP010000024.1"/>
</dbReference>
<feature type="transmembrane region" description="Helical" evidence="1">
    <location>
        <begin position="34"/>
        <end position="56"/>
    </location>
</feature>
<proteinExistence type="predicted"/>
<gene>
    <name evidence="2" type="ORF">ACFFGV_20270</name>
</gene>
<dbReference type="InterPro" id="IPR010001">
    <property type="entry name" value="BofA"/>
</dbReference>